<evidence type="ECO:0000313" key="4">
    <source>
        <dbReference type="Proteomes" id="UP000642070"/>
    </source>
</evidence>
<dbReference type="Proteomes" id="UP000642070">
    <property type="component" value="Unassembled WGS sequence"/>
</dbReference>
<feature type="region of interest" description="Disordered" evidence="1">
    <location>
        <begin position="111"/>
        <end position="174"/>
    </location>
</feature>
<feature type="compositionally biased region" description="Basic and acidic residues" evidence="1">
    <location>
        <begin position="1"/>
        <end position="18"/>
    </location>
</feature>
<keyword evidence="2" id="KW-0812">Transmembrane</keyword>
<dbReference type="RefSeq" id="WP_190254477.1">
    <property type="nucleotide sequence ID" value="NZ_BMPI01000043.1"/>
</dbReference>
<keyword evidence="4" id="KW-1185">Reference proteome</keyword>
<name>A0A917X3B9_9ACTN</name>
<dbReference type="EMBL" id="BMPI01000043">
    <property type="protein sequence ID" value="GGM60001.1"/>
    <property type="molecule type" value="Genomic_DNA"/>
</dbReference>
<reference evidence="3" key="2">
    <citation type="submission" date="2020-09" db="EMBL/GenBank/DDBJ databases">
        <authorList>
            <person name="Sun Q."/>
            <person name="Ohkuma M."/>
        </authorList>
    </citation>
    <scope>NUCLEOTIDE SEQUENCE</scope>
    <source>
        <strain evidence="3">JCM 19831</strain>
    </source>
</reference>
<evidence type="ECO:0000313" key="3">
    <source>
        <dbReference type="EMBL" id="GGM60001.1"/>
    </source>
</evidence>
<evidence type="ECO:0000256" key="2">
    <source>
        <dbReference type="SAM" id="Phobius"/>
    </source>
</evidence>
<protein>
    <submittedName>
        <fullName evidence="3">Uncharacterized protein</fullName>
    </submittedName>
</protein>
<evidence type="ECO:0000256" key="1">
    <source>
        <dbReference type="SAM" id="MobiDB-lite"/>
    </source>
</evidence>
<accession>A0A917X3B9</accession>
<gene>
    <name evidence="3" type="ORF">GCM10007977_071930</name>
</gene>
<proteinExistence type="predicted"/>
<keyword evidence="2" id="KW-1133">Transmembrane helix</keyword>
<feature type="region of interest" description="Disordered" evidence="1">
    <location>
        <begin position="1"/>
        <end position="83"/>
    </location>
</feature>
<feature type="compositionally biased region" description="Low complexity" evidence="1">
    <location>
        <begin position="119"/>
        <end position="150"/>
    </location>
</feature>
<feature type="transmembrane region" description="Helical" evidence="2">
    <location>
        <begin position="88"/>
        <end position="109"/>
    </location>
</feature>
<dbReference type="AlphaFoldDB" id="A0A917X3B9"/>
<keyword evidence="2" id="KW-0472">Membrane</keyword>
<comment type="caution">
    <text evidence="3">The sequence shown here is derived from an EMBL/GenBank/DDBJ whole genome shotgun (WGS) entry which is preliminary data.</text>
</comment>
<sequence length="310" mass="31343">MEPGHPPRQDPPTEHSHDQVNGSPPKPRSRRGWMSDSPLDGGSGWPTSAYAIVPRQPAPPREESLPAAAEPEEAAPVEPEGRPNRGRLVTLVVLGVVVLAIAVAGGVLATRDASSPRSGTPAAVTTPTPDDPTVAATGPSAGASPSGSAGRSLDVNGSPLPTPSGSFAEPGPVVVESPVPPDATDVLRVGTVRLSALLGLPGETFDFDSGTATVTGADVTAAAVGLNAGTGAMLAVWTAPEPPTLAGCSGTTVQWSNQVLLAAMVPGARVCVQTTDGRYGWFTPRGGGVIVNGALYTTNLDFTVYKKTGD</sequence>
<reference evidence="3" key="1">
    <citation type="journal article" date="2014" name="Int. J. Syst. Evol. Microbiol.">
        <title>Complete genome sequence of Corynebacterium casei LMG S-19264T (=DSM 44701T), isolated from a smear-ripened cheese.</title>
        <authorList>
            <consortium name="US DOE Joint Genome Institute (JGI-PGF)"/>
            <person name="Walter F."/>
            <person name="Albersmeier A."/>
            <person name="Kalinowski J."/>
            <person name="Ruckert C."/>
        </authorList>
    </citation>
    <scope>NUCLEOTIDE SEQUENCE</scope>
    <source>
        <strain evidence="3">JCM 19831</strain>
    </source>
</reference>
<organism evidence="3 4">
    <name type="scientific">Dactylosporangium sucinum</name>
    <dbReference type="NCBI Taxonomy" id="1424081"/>
    <lineage>
        <taxon>Bacteria</taxon>
        <taxon>Bacillati</taxon>
        <taxon>Actinomycetota</taxon>
        <taxon>Actinomycetes</taxon>
        <taxon>Micromonosporales</taxon>
        <taxon>Micromonosporaceae</taxon>
        <taxon>Dactylosporangium</taxon>
    </lineage>
</organism>